<dbReference type="AlphaFoldDB" id="A0ABD1G451"/>
<sequence>MWSGLQRVLGGGLCRLCGGLFCGSGGLGGGGGLSGGLFCCGGGLGHGLFCGGGGLSGGLFSSGEEQMSWILPVVSTVVHTAMH</sequence>
<evidence type="ECO:0000313" key="3">
    <source>
        <dbReference type="Proteomes" id="UP001567538"/>
    </source>
</evidence>
<dbReference type="Proteomes" id="UP001567538">
    <property type="component" value="Unassembled WGS sequence"/>
</dbReference>
<evidence type="ECO:0000256" key="1">
    <source>
        <dbReference type="SAM" id="SignalP"/>
    </source>
</evidence>
<protein>
    <submittedName>
        <fullName evidence="2">Uncharacterized protein</fullName>
    </submittedName>
</protein>
<proteinExistence type="predicted"/>
<organism evidence="2 3">
    <name type="scientific">Salvia divinorum</name>
    <name type="common">Maria pastora</name>
    <name type="synonym">Diviner's sage</name>
    <dbReference type="NCBI Taxonomy" id="28513"/>
    <lineage>
        <taxon>Eukaryota</taxon>
        <taxon>Viridiplantae</taxon>
        <taxon>Streptophyta</taxon>
        <taxon>Embryophyta</taxon>
        <taxon>Tracheophyta</taxon>
        <taxon>Spermatophyta</taxon>
        <taxon>Magnoliopsida</taxon>
        <taxon>eudicotyledons</taxon>
        <taxon>Gunneridae</taxon>
        <taxon>Pentapetalae</taxon>
        <taxon>asterids</taxon>
        <taxon>lamiids</taxon>
        <taxon>Lamiales</taxon>
        <taxon>Lamiaceae</taxon>
        <taxon>Nepetoideae</taxon>
        <taxon>Mentheae</taxon>
        <taxon>Salviinae</taxon>
        <taxon>Salvia</taxon>
        <taxon>Salvia subgen. Calosphace</taxon>
    </lineage>
</organism>
<comment type="caution">
    <text evidence="2">The sequence shown here is derived from an EMBL/GenBank/DDBJ whole genome shotgun (WGS) entry which is preliminary data.</text>
</comment>
<name>A0ABD1G451_SALDI</name>
<gene>
    <name evidence="2" type="ORF">AAHA92_27576</name>
</gene>
<feature type="chain" id="PRO_5044886363" evidence="1">
    <location>
        <begin position="20"/>
        <end position="83"/>
    </location>
</feature>
<evidence type="ECO:0000313" key="2">
    <source>
        <dbReference type="EMBL" id="KAL1538885.1"/>
    </source>
</evidence>
<reference evidence="2 3" key="1">
    <citation type="submission" date="2024-06" db="EMBL/GenBank/DDBJ databases">
        <title>A chromosome level genome sequence of Diviner's sage (Salvia divinorum).</title>
        <authorList>
            <person name="Ford S.A."/>
            <person name="Ro D.-K."/>
            <person name="Ness R.W."/>
            <person name="Phillips M.A."/>
        </authorList>
    </citation>
    <scope>NUCLEOTIDE SEQUENCE [LARGE SCALE GENOMIC DNA]</scope>
    <source>
        <strain evidence="2">SAF-2024a</strain>
        <tissue evidence="2">Leaf</tissue>
    </source>
</reference>
<keyword evidence="3" id="KW-1185">Reference proteome</keyword>
<dbReference type="EMBL" id="JBEAFC010000010">
    <property type="protein sequence ID" value="KAL1538885.1"/>
    <property type="molecule type" value="Genomic_DNA"/>
</dbReference>
<accession>A0ABD1G451</accession>
<feature type="signal peptide" evidence="1">
    <location>
        <begin position="1"/>
        <end position="19"/>
    </location>
</feature>
<keyword evidence="1" id="KW-0732">Signal</keyword>